<dbReference type="EMBL" id="JAZHOG010000001">
    <property type="protein sequence ID" value="MEJ8566278.1"/>
    <property type="molecule type" value="Genomic_DNA"/>
</dbReference>
<reference evidence="1 2" key="1">
    <citation type="submission" date="2024-02" db="EMBL/GenBank/DDBJ databases">
        <title>A novel Wenzhouxiangellaceae bacterium, isolated from coastal sediments.</title>
        <authorList>
            <person name="Du Z.-J."/>
            <person name="Ye Y.-Q."/>
            <person name="Zhang X.-Y."/>
        </authorList>
    </citation>
    <scope>NUCLEOTIDE SEQUENCE [LARGE SCALE GENOMIC DNA]</scope>
    <source>
        <strain evidence="1 2">CH-27</strain>
    </source>
</reference>
<dbReference type="SUPFAM" id="SSF47413">
    <property type="entry name" value="lambda repressor-like DNA-binding domains"/>
    <property type="match status" value="2"/>
</dbReference>
<dbReference type="GO" id="GO:0003677">
    <property type="term" value="F:DNA binding"/>
    <property type="evidence" value="ECO:0007669"/>
    <property type="project" value="InterPro"/>
</dbReference>
<protein>
    <submittedName>
        <fullName evidence="1">Helix-turn-helix transcriptional regulator</fullName>
    </submittedName>
</protein>
<gene>
    <name evidence="1" type="ORF">V3330_01465</name>
</gene>
<accession>A0AAW9RC15</accession>
<organism evidence="1 2">
    <name type="scientific">Elongatibacter sediminis</name>
    <dbReference type="NCBI Taxonomy" id="3119006"/>
    <lineage>
        <taxon>Bacteria</taxon>
        <taxon>Pseudomonadati</taxon>
        <taxon>Pseudomonadota</taxon>
        <taxon>Gammaproteobacteria</taxon>
        <taxon>Chromatiales</taxon>
        <taxon>Wenzhouxiangellaceae</taxon>
        <taxon>Elongatibacter</taxon>
    </lineage>
</organism>
<comment type="caution">
    <text evidence="1">The sequence shown here is derived from an EMBL/GenBank/DDBJ whole genome shotgun (WGS) entry which is preliminary data.</text>
</comment>
<dbReference type="InterPro" id="IPR001387">
    <property type="entry name" value="Cro/C1-type_HTH"/>
</dbReference>
<keyword evidence="2" id="KW-1185">Reference proteome</keyword>
<evidence type="ECO:0000313" key="2">
    <source>
        <dbReference type="Proteomes" id="UP001359886"/>
    </source>
</evidence>
<name>A0AAW9RC15_9GAMM</name>
<dbReference type="Proteomes" id="UP001359886">
    <property type="component" value="Unassembled WGS sequence"/>
</dbReference>
<evidence type="ECO:0000313" key="1">
    <source>
        <dbReference type="EMBL" id="MEJ8566278.1"/>
    </source>
</evidence>
<proteinExistence type="predicted"/>
<dbReference type="Gene3D" id="1.10.260.40">
    <property type="entry name" value="lambda repressor-like DNA-binding domains"/>
    <property type="match status" value="2"/>
</dbReference>
<dbReference type="CDD" id="cd00093">
    <property type="entry name" value="HTH_XRE"/>
    <property type="match status" value="1"/>
</dbReference>
<sequence length="130" mass="15163">MGLFQSEVADLLEVNTWTFSNWEKGRTQSPFAVMPAVFRLLGHDPYPKPRTLPEHLLAKRREMGWAIKQAAWAIGVDSSIWRNWENGQMILYRKHRVAVANALNLSMDALDEQMAIEWRKTHGRVRFDAW</sequence>
<dbReference type="AlphaFoldDB" id="A0AAW9RC15"/>
<dbReference type="InterPro" id="IPR010982">
    <property type="entry name" value="Lambda_DNA-bd_dom_sf"/>
</dbReference>
<dbReference type="RefSeq" id="WP_354693601.1">
    <property type="nucleotide sequence ID" value="NZ_JAZHOG010000001.1"/>
</dbReference>